<feature type="compositionally biased region" description="Basic and acidic residues" evidence="1">
    <location>
        <begin position="1"/>
        <end position="12"/>
    </location>
</feature>
<comment type="caution">
    <text evidence="3">The sequence shown here is derived from an EMBL/GenBank/DDBJ whole genome shotgun (WGS) entry which is preliminary data.</text>
</comment>
<dbReference type="InterPro" id="IPR036598">
    <property type="entry name" value="GOLD_dom_sf"/>
</dbReference>
<gene>
    <name evidence="3" type="ORF">NESM_000783600</name>
</gene>
<dbReference type="InterPro" id="IPR036273">
    <property type="entry name" value="CRAL/TRIO_N_dom_sf"/>
</dbReference>
<evidence type="ECO:0000259" key="2">
    <source>
        <dbReference type="PROSITE" id="PS50191"/>
    </source>
</evidence>
<accession>A0AAW0EXN1</accession>
<dbReference type="Gene3D" id="2.60.120.680">
    <property type="entry name" value="GOLD domain"/>
    <property type="match status" value="1"/>
</dbReference>
<dbReference type="PANTHER" id="PTHR45657:SF1">
    <property type="entry name" value="CRAL-TRIO DOMAIN-CONTAINING PROTEIN YKL091C-RELATED"/>
    <property type="match status" value="1"/>
</dbReference>
<evidence type="ECO:0000313" key="4">
    <source>
        <dbReference type="Proteomes" id="UP001430356"/>
    </source>
</evidence>
<dbReference type="Gene3D" id="3.40.525.10">
    <property type="entry name" value="CRAL-TRIO lipid binding domain"/>
    <property type="match status" value="1"/>
</dbReference>
<dbReference type="AlphaFoldDB" id="A0AAW0EXN1"/>
<feature type="compositionally biased region" description="Polar residues" evidence="1">
    <location>
        <begin position="529"/>
        <end position="538"/>
    </location>
</feature>
<evidence type="ECO:0000313" key="3">
    <source>
        <dbReference type="EMBL" id="KAK7198261.1"/>
    </source>
</evidence>
<feature type="domain" description="CRAL-TRIO" evidence="2">
    <location>
        <begin position="156"/>
        <end position="366"/>
    </location>
</feature>
<proteinExistence type="predicted"/>
<dbReference type="PROSITE" id="PS50191">
    <property type="entry name" value="CRAL_TRIO"/>
    <property type="match status" value="1"/>
</dbReference>
<dbReference type="PANTHER" id="PTHR45657">
    <property type="entry name" value="CRAL-TRIO DOMAIN-CONTAINING PROTEIN YKL091C-RELATED"/>
    <property type="match status" value="1"/>
</dbReference>
<name>A0AAW0EXN1_9TRYP</name>
<keyword evidence="4" id="KW-1185">Reference proteome</keyword>
<dbReference type="SUPFAM" id="SSF101576">
    <property type="entry name" value="Supernatant protein factor (SPF), C-terminal domain"/>
    <property type="match status" value="1"/>
</dbReference>
<dbReference type="InterPro" id="IPR036865">
    <property type="entry name" value="CRAL-TRIO_dom_sf"/>
</dbReference>
<dbReference type="InterPro" id="IPR001251">
    <property type="entry name" value="CRAL-TRIO_dom"/>
</dbReference>
<protein>
    <submittedName>
        <fullName evidence="3">CRAL/TRIO domain containing protein</fullName>
    </submittedName>
</protein>
<dbReference type="Proteomes" id="UP001430356">
    <property type="component" value="Unassembled WGS sequence"/>
</dbReference>
<organism evidence="3 4">
    <name type="scientific">Novymonas esmeraldas</name>
    <dbReference type="NCBI Taxonomy" id="1808958"/>
    <lineage>
        <taxon>Eukaryota</taxon>
        <taxon>Discoba</taxon>
        <taxon>Euglenozoa</taxon>
        <taxon>Kinetoplastea</taxon>
        <taxon>Metakinetoplastina</taxon>
        <taxon>Trypanosomatida</taxon>
        <taxon>Trypanosomatidae</taxon>
        <taxon>Novymonas</taxon>
    </lineage>
</organism>
<dbReference type="CDD" id="cd00170">
    <property type="entry name" value="SEC14"/>
    <property type="match status" value="1"/>
</dbReference>
<dbReference type="Pfam" id="PF00650">
    <property type="entry name" value="CRAL_TRIO"/>
    <property type="match status" value="1"/>
</dbReference>
<dbReference type="EMBL" id="JAECZO010000140">
    <property type="protein sequence ID" value="KAK7198261.1"/>
    <property type="molecule type" value="Genomic_DNA"/>
</dbReference>
<sequence length="538" mass="59061">MSHVGEDARSEDVAEEVAQPTTVPLTPAQAGKIRALIRLMTEHYDPLPAQVQTYLQLMPSAPTASPGGGEEEADEEAAPPHPERSPLWFYCSCFLVSREWDVERAFAMMQDVVAYRAANHLDEQSFFPTAVPVRGWAAADVCERLHKPPREVGQRADRVCAAVAQGVTCGLHYWDKSGRPVVYVVINSLDEVELMRQLRQMASVGASPSTVMWEFSQHFLGVTEALVLYQLIQREMQRSRRSSTATASAPAGDAAPAPGLSQGVVTLVFDMKGLSMRMLWKPLLDLFRDVAKEFFKYYPDIVHRIICVNSPSLVRYAFRLVRGVMPATFQRKISFVSPHHTLSTLATVIDTAHIPHFLGGQCRCAGEEGGCLGGYDPQHPRRTAAAAGRGAGGDADHEKDTAEARTEDVTLAAGHECARVFHVSASEVVTWEFAVVGGGHDITFTCFFVPHSAAAAMRWSKVEPKKLGSYTVTSEAVAESCDVFVAAEDGVVVLGWRNTRSWFASKRMQLRAYKETPPCPSHEEESRSDSPSSLAAQR</sequence>
<evidence type="ECO:0000256" key="1">
    <source>
        <dbReference type="SAM" id="MobiDB-lite"/>
    </source>
</evidence>
<feature type="region of interest" description="Disordered" evidence="1">
    <location>
        <begin position="514"/>
        <end position="538"/>
    </location>
</feature>
<dbReference type="InterPro" id="IPR051026">
    <property type="entry name" value="PI/PC_transfer"/>
</dbReference>
<feature type="region of interest" description="Disordered" evidence="1">
    <location>
        <begin position="59"/>
        <end position="82"/>
    </location>
</feature>
<dbReference type="SMART" id="SM00516">
    <property type="entry name" value="SEC14"/>
    <property type="match status" value="1"/>
</dbReference>
<reference evidence="3 4" key="1">
    <citation type="journal article" date="2021" name="MBio">
        <title>A New Model Trypanosomatid, Novymonas esmeraldas: Genomic Perception of Its 'Candidatus Pandoraea novymonadis' Endosymbiont.</title>
        <authorList>
            <person name="Zakharova A."/>
            <person name="Saura A."/>
            <person name="Butenko A."/>
            <person name="Podesvova L."/>
            <person name="Warmusova S."/>
            <person name="Kostygov A.Y."/>
            <person name="Nenarokova A."/>
            <person name="Lukes J."/>
            <person name="Opperdoes F.R."/>
            <person name="Yurchenko V."/>
        </authorList>
    </citation>
    <scope>NUCLEOTIDE SEQUENCE [LARGE SCALE GENOMIC DNA]</scope>
    <source>
        <strain evidence="3 4">E262AT.01</strain>
    </source>
</reference>
<dbReference type="SUPFAM" id="SSF46938">
    <property type="entry name" value="CRAL/TRIO N-terminal domain"/>
    <property type="match status" value="1"/>
</dbReference>
<dbReference type="SUPFAM" id="SSF52087">
    <property type="entry name" value="CRAL/TRIO domain"/>
    <property type="match status" value="1"/>
</dbReference>
<feature type="region of interest" description="Disordered" evidence="1">
    <location>
        <begin position="1"/>
        <end position="25"/>
    </location>
</feature>